<feature type="region of interest" description="Disordered" evidence="1">
    <location>
        <begin position="21"/>
        <end position="63"/>
    </location>
</feature>
<feature type="compositionally biased region" description="Pro residues" evidence="1">
    <location>
        <begin position="214"/>
        <end position="223"/>
    </location>
</feature>
<name>K1QP69_MAGGI</name>
<sequence>MDRDQRLNNPQPAANNAAAYMAAPRVADPSKGIPNWKRPGAPEPTPVYQPPNQNRNAGVNDAKAERAKIVEDFVQRKKEAALNKHRGQADIFGNARSYDPTPQQSPNNDQRPGSARNREEQDYIEKLRQIRQQNYQERRNVMGKNKNEEAQEQARKDAEARRKKIEALRQQADDRAQMLREQLEKDRRELFEKEKRLRQLGGAAPDKAKQGRPLPVPPKPQVTPAPAVSMTGVLNAIGAEPPKPVAMEPASPTGFTSVLSAIGAKPADSKEENAKRPDQLKKDEILKKLNEKGTPKGKWGKAEKPEIAEEASPPESARSQWGQGDGVSFSNLPLEQTASQMEATSASDQVVKHPVSEGGDTKPKPPEKKKWGGPSDTLLSNLEKKLGEGAGSGEGSSKPSVPEKKKWAGPSDTLLNALAQKSVVSGTLSGESSVSSPEASSPTPPSVSATITISKPPVVPIRQGTITLSKDGPPKEGTAIGATITVDKPVIVTGQLPNLEEKADSSNTDSENKTTKQETDQSDDKENSNSKTDKVDDQPKCVAKPPLPSKPVVLPKPVKLSKPDTPKQFDSDSVPQASKTEGAGSLFTKPDSEDKTEEKEESKDSKAKNISLSKTQNSGVILGITCGQFDIGNAQMLRTCSEPDLAKLKRTNAVKRTRKQSLDLEKLKNEASNRILRHTGTTFGYSSLVTLLPDLNLGTGPSVSASRPLSEYVGIYHNDVYGEVRVTMEGKNHLILNYGVASWKLWPKHSHDQFQVEGQGMLFETLDIHQIKFHSSHSKIISVEIITFQSNAPPTFTKMSSNQHISSELG</sequence>
<feature type="compositionally biased region" description="Basic and acidic residues" evidence="1">
    <location>
        <begin position="590"/>
        <end position="607"/>
    </location>
</feature>
<feature type="compositionally biased region" description="Basic and acidic residues" evidence="1">
    <location>
        <begin position="136"/>
        <end position="181"/>
    </location>
</feature>
<feature type="compositionally biased region" description="Basic and acidic residues" evidence="1">
    <location>
        <begin position="499"/>
        <end position="539"/>
    </location>
</feature>
<feature type="compositionally biased region" description="Basic and acidic residues" evidence="1">
    <location>
        <begin position="561"/>
        <end position="570"/>
    </location>
</feature>
<proteinExistence type="predicted"/>
<dbReference type="AlphaFoldDB" id="K1QP69"/>
<feature type="compositionally biased region" description="Polar residues" evidence="1">
    <location>
        <begin position="318"/>
        <end position="348"/>
    </location>
</feature>
<keyword evidence="2" id="KW-0808">Transferase</keyword>
<reference evidence="2" key="1">
    <citation type="journal article" date="2012" name="Nature">
        <title>The oyster genome reveals stress adaptation and complexity of shell formation.</title>
        <authorList>
            <person name="Zhang G."/>
            <person name="Fang X."/>
            <person name="Guo X."/>
            <person name="Li L."/>
            <person name="Luo R."/>
            <person name="Xu F."/>
            <person name="Yang P."/>
            <person name="Zhang L."/>
            <person name="Wang X."/>
            <person name="Qi H."/>
            <person name="Xiong Z."/>
            <person name="Que H."/>
            <person name="Xie Y."/>
            <person name="Holland P.W."/>
            <person name="Paps J."/>
            <person name="Zhu Y."/>
            <person name="Wu F."/>
            <person name="Chen Y."/>
            <person name="Wang J."/>
            <person name="Peng C."/>
            <person name="Meng J."/>
            <person name="Yang L."/>
            <person name="Liu J."/>
            <person name="Wen B."/>
            <person name="Zhang N."/>
            <person name="Huang Z."/>
            <person name="Zhu Q."/>
            <person name="Feng Y."/>
            <person name="Mount A."/>
            <person name="Hedgecock D."/>
            <person name="Xu Z."/>
            <person name="Liu Y."/>
            <person name="Domazet-Loso T."/>
            <person name="Du Y."/>
            <person name="Sun X."/>
            <person name="Zhang S."/>
            <person name="Liu B."/>
            <person name="Cheng P."/>
            <person name="Jiang X."/>
            <person name="Li J."/>
            <person name="Fan D."/>
            <person name="Wang W."/>
            <person name="Fu W."/>
            <person name="Wang T."/>
            <person name="Wang B."/>
            <person name="Zhang J."/>
            <person name="Peng Z."/>
            <person name="Li Y."/>
            <person name="Li N."/>
            <person name="Wang J."/>
            <person name="Chen M."/>
            <person name="He Y."/>
            <person name="Tan F."/>
            <person name="Song X."/>
            <person name="Zheng Q."/>
            <person name="Huang R."/>
            <person name="Yang H."/>
            <person name="Du X."/>
            <person name="Chen L."/>
            <person name="Yang M."/>
            <person name="Gaffney P.M."/>
            <person name="Wang S."/>
            <person name="Luo L."/>
            <person name="She Z."/>
            <person name="Ming Y."/>
            <person name="Huang W."/>
            <person name="Zhang S."/>
            <person name="Huang B."/>
            <person name="Zhang Y."/>
            <person name="Qu T."/>
            <person name="Ni P."/>
            <person name="Miao G."/>
            <person name="Wang J."/>
            <person name="Wang Q."/>
            <person name="Steinberg C.E."/>
            <person name="Wang H."/>
            <person name="Li N."/>
            <person name="Qian L."/>
            <person name="Zhang G."/>
            <person name="Li Y."/>
            <person name="Yang H."/>
            <person name="Liu X."/>
            <person name="Wang J."/>
            <person name="Yin Y."/>
            <person name="Wang J."/>
        </authorList>
    </citation>
    <scope>NUCLEOTIDE SEQUENCE [LARGE SCALE GENOMIC DNA]</scope>
    <source>
        <strain evidence="2">05x7-T-G4-1.051#20</strain>
    </source>
</reference>
<gene>
    <name evidence="2" type="ORF">CGI_10011677</name>
</gene>
<accession>K1QP69</accession>
<dbReference type="Gene3D" id="2.40.128.600">
    <property type="match status" value="1"/>
</dbReference>
<feature type="compositionally biased region" description="Basic and acidic residues" evidence="1">
    <location>
        <begin position="350"/>
        <end position="370"/>
    </location>
</feature>
<feature type="compositionally biased region" description="Low complexity" evidence="1">
    <location>
        <begin position="550"/>
        <end position="560"/>
    </location>
</feature>
<feature type="region of interest" description="Disordered" evidence="1">
    <location>
        <begin position="80"/>
        <end position="181"/>
    </location>
</feature>
<feature type="compositionally biased region" description="Polar residues" evidence="1">
    <location>
        <begin position="100"/>
        <end position="111"/>
    </location>
</feature>
<protein>
    <submittedName>
        <fullName evidence="2">Serine/threonine-protein kinase Nek1</fullName>
    </submittedName>
</protein>
<evidence type="ECO:0000256" key="1">
    <source>
        <dbReference type="SAM" id="MobiDB-lite"/>
    </source>
</evidence>
<dbReference type="EMBL" id="JH817028">
    <property type="protein sequence ID" value="EKC32894.1"/>
    <property type="molecule type" value="Genomic_DNA"/>
</dbReference>
<organism evidence="2">
    <name type="scientific">Magallana gigas</name>
    <name type="common">Pacific oyster</name>
    <name type="synonym">Crassostrea gigas</name>
    <dbReference type="NCBI Taxonomy" id="29159"/>
    <lineage>
        <taxon>Eukaryota</taxon>
        <taxon>Metazoa</taxon>
        <taxon>Spiralia</taxon>
        <taxon>Lophotrochozoa</taxon>
        <taxon>Mollusca</taxon>
        <taxon>Bivalvia</taxon>
        <taxon>Autobranchia</taxon>
        <taxon>Pteriomorphia</taxon>
        <taxon>Ostreida</taxon>
        <taxon>Ostreoidea</taxon>
        <taxon>Ostreidae</taxon>
        <taxon>Magallana</taxon>
    </lineage>
</organism>
<feature type="compositionally biased region" description="Basic and acidic residues" evidence="1">
    <location>
        <begin position="267"/>
        <end position="307"/>
    </location>
</feature>
<keyword evidence="2" id="KW-0418">Kinase</keyword>
<dbReference type="InParanoid" id="K1QP69"/>
<feature type="region of interest" description="Disordered" evidence="1">
    <location>
        <begin position="193"/>
        <end position="226"/>
    </location>
</feature>
<feature type="region of interest" description="Disordered" evidence="1">
    <location>
        <begin position="239"/>
        <end position="610"/>
    </location>
</feature>
<dbReference type="GO" id="GO:0016301">
    <property type="term" value="F:kinase activity"/>
    <property type="evidence" value="ECO:0007669"/>
    <property type="project" value="UniProtKB-KW"/>
</dbReference>
<feature type="compositionally biased region" description="Basic and acidic residues" evidence="1">
    <location>
        <begin position="116"/>
        <end position="128"/>
    </location>
</feature>
<feature type="compositionally biased region" description="Low complexity" evidence="1">
    <location>
        <begin position="422"/>
        <end position="454"/>
    </location>
</feature>
<evidence type="ECO:0000313" key="2">
    <source>
        <dbReference type="EMBL" id="EKC32894.1"/>
    </source>
</evidence>
<dbReference type="HOGENOM" id="CLU_348257_0_0_1"/>